<dbReference type="InterPro" id="IPR051532">
    <property type="entry name" value="Ester_Hydrolysis_Enzymes"/>
</dbReference>
<gene>
    <name evidence="2" type="ORF">ACFQ2O_21255</name>
</gene>
<feature type="domain" description="SGNH hydrolase-type esterase" evidence="1">
    <location>
        <begin position="6"/>
        <end position="169"/>
    </location>
</feature>
<comment type="caution">
    <text evidence="2">The sequence shown here is derived from an EMBL/GenBank/DDBJ whole genome shotgun (WGS) entry which is preliminary data.</text>
</comment>
<dbReference type="PANTHER" id="PTHR30383">
    <property type="entry name" value="THIOESTERASE 1/PROTEASE 1/LYSOPHOSPHOLIPASE L1"/>
    <property type="match status" value="1"/>
</dbReference>
<keyword evidence="3" id="KW-1185">Reference proteome</keyword>
<organism evidence="2 3">
    <name type="scientific">Pontibacter rugosus</name>
    <dbReference type="NCBI Taxonomy" id="1745966"/>
    <lineage>
        <taxon>Bacteria</taxon>
        <taxon>Pseudomonadati</taxon>
        <taxon>Bacteroidota</taxon>
        <taxon>Cytophagia</taxon>
        <taxon>Cytophagales</taxon>
        <taxon>Hymenobacteraceae</taxon>
        <taxon>Pontibacter</taxon>
    </lineage>
</organism>
<dbReference type="Gene3D" id="3.40.50.1110">
    <property type="entry name" value="SGNH hydrolase"/>
    <property type="match status" value="1"/>
</dbReference>
<evidence type="ECO:0000313" key="2">
    <source>
        <dbReference type="EMBL" id="MFD1188750.1"/>
    </source>
</evidence>
<reference evidence="3" key="1">
    <citation type="journal article" date="2019" name="Int. J. Syst. Evol. Microbiol.">
        <title>The Global Catalogue of Microorganisms (GCM) 10K type strain sequencing project: providing services to taxonomists for standard genome sequencing and annotation.</title>
        <authorList>
            <consortium name="The Broad Institute Genomics Platform"/>
            <consortium name="The Broad Institute Genome Sequencing Center for Infectious Disease"/>
            <person name="Wu L."/>
            <person name="Ma J."/>
        </authorList>
    </citation>
    <scope>NUCLEOTIDE SEQUENCE [LARGE SCALE GENOMIC DNA]</scope>
    <source>
        <strain evidence="3">JCM 31319</strain>
    </source>
</reference>
<dbReference type="SUPFAM" id="SSF52266">
    <property type="entry name" value="SGNH hydrolase"/>
    <property type="match status" value="1"/>
</dbReference>
<dbReference type="PANTHER" id="PTHR30383:SF24">
    <property type="entry name" value="THIOESTERASE 1_PROTEASE 1_LYSOPHOSPHOLIPASE L1"/>
    <property type="match status" value="1"/>
</dbReference>
<dbReference type="PROSITE" id="PS01098">
    <property type="entry name" value="LIPASE_GDSL_SER"/>
    <property type="match status" value="1"/>
</dbReference>
<dbReference type="EMBL" id="JBHTLD010000370">
    <property type="protein sequence ID" value="MFD1188750.1"/>
    <property type="molecule type" value="Genomic_DNA"/>
</dbReference>
<evidence type="ECO:0000259" key="1">
    <source>
        <dbReference type="Pfam" id="PF13472"/>
    </source>
</evidence>
<dbReference type="RefSeq" id="WP_377532824.1">
    <property type="nucleotide sequence ID" value="NZ_JBHTLD010000370.1"/>
</dbReference>
<dbReference type="InterPro" id="IPR008265">
    <property type="entry name" value="Lipase_GDSL_AS"/>
</dbReference>
<dbReference type="Proteomes" id="UP001597094">
    <property type="component" value="Unassembled WGS sequence"/>
</dbReference>
<sequence length="184" mass="20523">MKNILIFGDSLTAGYGLPASQAYPNLIQERLQQEGFKEYKVIGAGLSGDTTSGGIYRIERWLQEPVTIFILALGANDGLRGIPARETSHNLQAIIDKVRNRYPEVKVILSGMEIPDIVPGRYAAEFRKLFRELALKNNVHFIPFLLEGVVGNRHLNLPDGVHPNAEGQKVLAQHTWVVLKELLQ</sequence>
<protein>
    <submittedName>
        <fullName evidence="2">Arylesterase</fullName>
    </submittedName>
</protein>
<name>A0ABW3SZG1_9BACT</name>
<dbReference type="InterPro" id="IPR036514">
    <property type="entry name" value="SGNH_hydro_sf"/>
</dbReference>
<accession>A0ABW3SZG1</accession>
<proteinExistence type="predicted"/>
<dbReference type="Pfam" id="PF13472">
    <property type="entry name" value="Lipase_GDSL_2"/>
    <property type="match status" value="1"/>
</dbReference>
<dbReference type="CDD" id="cd01822">
    <property type="entry name" value="Lysophospholipase_L1_like"/>
    <property type="match status" value="1"/>
</dbReference>
<dbReference type="InterPro" id="IPR013830">
    <property type="entry name" value="SGNH_hydro"/>
</dbReference>
<evidence type="ECO:0000313" key="3">
    <source>
        <dbReference type="Proteomes" id="UP001597094"/>
    </source>
</evidence>